<sequence length="1156" mass="129564">MTSYSACDHTQTGGIPPSLHHHDAARSGQKEATFVALQNQAQATYLETAVGKLRSELARVRHSTSILQLSKSRHSLSSLERELVSELTLSNTKYCHVLRYFTKLQGAYVKAFSEITKTAFGKAGQHNSAPGSIESTLKNSIDPIIKEYEGCIYSLELELETITAPATKQAANTHSAGPLSMNLKSLSQSHFYPSADTHGRSQAEERVVNSTQTPGSEKVIRAGVSSDQGVVPGAGVGQWNPEKIDLTEGALQMQRTRISVDARGGNNLELLGEREVVVQWLSNYQELQIRHATTVDELEQVRILYLNTLEELDEKAAQHEQSQRAQRKPSLASLSNSYVASSPNPSAAPSSLHIQSRGSFINASTSNLVRWRSYRRDCSEMPRKASAEKEELLETINSPKDADQPSQLQEDACDSAVQLIREGDVSRSKSARNSTNNSTAVSTSRSYSISRTSSLQPLKLQLMRSSSLTLSEFSARQGLMKLPGSPAPALQSSLLVCSSPIPLDSAISQQSPLRSLESLEKEVLQLQEVLKQREEEIKDLELTIRQTARLSASMASFNQHLNSEGSSSLASSQIHPHLVGSPYSEVPPDGNQDDCDAFFPTLFCKAADNAQASRLESHRNEQAADSDSTKSLHVLMRAMAKKESEYLGMIENLKARLGASERQHEALVKLSADQMLNMSAEIEALREKLMSQTSDSEICGLETCSAHKLCEQARHELQSKNSEIEALKAEHDSAMAKLKVERSENFHQLFSFANEKLMAKEEELKQIEINWQNKLKVELEYQADFIWAESDLQQSNLLKAQSKSFQAKRVRDREMSNRETNNLLKKHAEEIAQFQEQADLTLKMAETEFANRIQELQRLHAEQVAQLTSTINSTTTEMYSDESNTREDETQQALKSRIQELEDEKLYLIAQHEMRGEQMQAEYEREISEAQAGHDEILIAALTELDHRRTAKFQAWLATVEEEHLSQINEIKLDYERQIAALEAHPAYTPSAEPATQSSRRASSVFNGRLNTMIDSAALEPHLLRQIQEQESGILKLTKQLLECEGNLKANTTSVAELEEALTVTERNLRKSRMQMNSLVQERDKMSIQNQSLETELRRSNEEIAGLKQSLQEERLLLQKKYEEQVAAKEAARNQLESRMLEMQNSRRSRKSRFNL</sequence>
<gene>
    <name evidence="3" type="ORF">VP01_1775g1</name>
</gene>
<feature type="region of interest" description="Disordered" evidence="2">
    <location>
        <begin position="316"/>
        <end position="352"/>
    </location>
</feature>
<dbReference type="OrthoDB" id="3176171at2759"/>
<feature type="coiled-coil region" evidence="1">
    <location>
        <begin position="516"/>
        <end position="550"/>
    </location>
</feature>
<comment type="caution">
    <text evidence="3">The sequence shown here is derived from an EMBL/GenBank/DDBJ whole genome shotgun (WGS) entry which is preliminary data.</text>
</comment>
<keyword evidence="1" id="KW-0175">Coiled coil</keyword>
<dbReference type="Proteomes" id="UP000037035">
    <property type="component" value="Unassembled WGS sequence"/>
</dbReference>
<feature type="compositionally biased region" description="Basic and acidic residues" evidence="2">
    <location>
        <begin position="197"/>
        <end position="207"/>
    </location>
</feature>
<accession>A0A0L6VGK1</accession>
<feature type="coiled-coil region" evidence="1">
    <location>
        <begin position="710"/>
        <end position="770"/>
    </location>
</feature>
<dbReference type="STRING" id="27349.A0A0L6VGK1"/>
<protein>
    <submittedName>
        <fullName evidence="3">Uncharacterized protein</fullName>
    </submittedName>
</protein>
<feature type="region of interest" description="Disordered" evidence="2">
    <location>
        <begin position="1"/>
        <end position="26"/>
    </location>
</feature>
<evidence type="ECO:0000256" key="1">
    <source>
        <dbReference type="SAM" id="Coils"/>
    </source>
</evidence>
<feature type="compositionally biased region" description="Polar residues" evidence="2">
    <location>
        <begin position="1"/>
        <end position="13"/>
    </location>
</feature>
<proteinExistence type="predicted"/>
<feature type="region of interest" description="Disordered" evidence="2">
    <location>
        <begin position="423"/>
        <end position="446"/>
    </location>
</feature>
<dbReference type="AlphaFoldDB" id="A0A0L6VGK1"/>
<evidence type="ECO:0000313" key="4">
    <source>
        <dbReference type="Proteomes" id="UP000037035"/>
    </source>
</evidence>
<organism evidence="3 4">
    <name type="scientific">Puccinia sorghi</name>
    <dbReference type="NCBI Taxonomy" id="27349"/>
    <lineage>
        <taxon>Eukaryota</taxon>
        <taxon>Fungi</taxon>
        <taxon>Dikarya</taxon>
        <taxon>Basidiomycota</taxon>
        <taxon>Pucciniomycotina</taxon>
        <taxon>Pucciniomycetes</taxon>
        <taxon>Pucciniales</taxon>
        <taxon>Pucciniaceae</taxon>
        <taxon>Puccinia</taxon>
    </lineage>
</organism>
<feature type="region of interest" description="Disordered" evidence="2">
    <location>
        <begin position="193"/>
        <end position="215"/>
    </location>
</feature>
<reference evidence="3 4" key="1">
    <citation type="submission" date="2015-08" db="EMBL/GenBank/DDBJ databases">
        <title>Next Generation Sequencing and Analysis of the Genome of Puccinia sorghi L Schw, the Causal Agent of Maize Common Rust.</title>
        <authorList>
            <person name="Rochi L."/>
            <person name="Burguener G."/>
            <person name="Darino M."/>
            <person name="Turjanski A."/>
            <person name="Kreff E."/>
            <person name="Dieguez M.J."/>
            <person name="Sacco F."/>
        </authorList>
    </citation>
    <scope>NUCLEOTIDE SEQUENCE [LARGE SCALE GENOMIC DNA]</scope>
    <source>
        <strain evidence="3 4">RO10H11247</strain>
    </source>
</reference>
<feature type="coiled-coil region" evidence="1">
    <location>
        <begin position="1055"/>
        <end position="1146"/>
    </location>
</feature>
<dbReference type="PANTHER" id="PTHR45615">
    <property type="entry name" value="MYOSIN HEAVY CHAIN, NON-MUSCLE"/>
    <property type="match status" value="1"/>
</dbReference>
<feature type="compositionally biased region" description="Low complexity" evidence="2">
    <location>
        <begin position="335"/>
        <end position="351"/>
    </location>
</feature>
<dbReference type="EMBL" id="LAVV01006587">
    <property type="protein sequence ID" value="KNZ59250.1"/>
    <property type="molecule type" value="Genomic_DNA"/>
</dbReference>
<evidence type="ECO:0000256" key="2">
    <source>
        <dbReference type="SAM" id="MobiDB-lite"/>
    </source>
</evidence>
<dbReference type="PANTHER" id="PTHR45615:SF80">
    <property type="entry name" value="GRIP DOMAIN-CONTAINING PROTEIN"/>
    <property type="match status" value="1"/>
</dbReference>
<dbReference type="VEuPathDB" id="FungiDB:VP01_1775g1"/>
<evidence type="ECO:0000313" key="3">
    <source>
        <dbReference type="EMBL" id="KNZ59250.1"/>
    </source>
</evidence>
<feature type="compositionally biased region" description="Low complexity" evidence="2">
    <location>
        <begin position="431"/>
        <end position="446"/>
    </location>
</feature>
<keyword evidence="4" id="KW-1185">Reference proteome</keyword>
<feature type="coiled-coil region" evidence="1">
    <location>
        <begin position="817"/>
        <end position="904"/>
    </location>
</feature>
<name>A0A0L6VGK1_9BASI</name>